<sequence>MGRWALIVAGLAGLTIGVLAVGGAWLLSGSGTLTDSQPITAPDRIGAFVPFEQVELNKSPRAANNVTRIQSWNEQSSQRLSRSHGGTAAVVRTYADETLKSQLTVMIFRASSPHPQYVPYEDPAELGVERPLNELQEFGQVSCSIRNNTTRAGKAPEPDSVNTISCARTGGALTVEIRPSGDVRHEPQQVAAMVDQVWDTVS</sequence>
<dbReference type="EMBL" id="QHKI01000009">
    <property type="protein sequence ID" value="RSM86264.1"/>
    <property type="molecule type" value="Genomic_DNA"/>
</dbReference>
<organism evidence="1 2">
    <name type="scientific">Kibdelosporangium aridum</name>
    <dbReference type="NCBI Taxonomy" id="2030"/>
    <lineage>
        <taxon>Bacteria</taxon>
        <taxon>Bacillati</taxon>
        <taxon>Actinomycetota</taxon>
        <taxon>Actinomycetes</taxon>
        <taxon>Pseudonocardiales</taxon>
        <taxon>Pseudonocardiaceae</taxon>
        <taxon>Kibdelosporangium</taxon>
    </lineage>
</organism>
<comment type="caution">
    <text evidence="1">The sequence shown here is derived from an EMBL/GenBank/DDBJ whole genome shotgun (WGS) entry which is preliminary data.</text>
</comment>
<gene>
    <name evidence="1" type="ORF">DMH04_13905</name>
</gene>
<dbReference type="Proteomes" id="UP000287547">
    <property type="component" value="Unassembled WGS sequence"/>
</dbReference>
<evidence type="ECO:0000313" key="2">
    <source>
        <dbReference type="Proteomes" id="UP000287547"/>
    </source>
</evidence>
<name>A0A428ZDW7_KIBAR</name>
<evidence type="ECO:0000313" key="1">
    <source>
        <dbReference type="EMBL" id="RSM86264.1"/>
    </source>
</evidence>
<proteinExistence type="predicted"/>
<protein>
    <submittedName>
        <fullName evidence="1">Uncharacterized protein</fullName>
    </submittedName>
</protein>
<accession>A0A428ZDW7</accession>
<dbReference type="AlphaFoldDB" id="A0A428ZDW7"/>
<reference evidence="1 2" key="1">
    <citation type="submission" date="2018-05" db="EMBL/GenBank/DDBJ databases">
        <title>Evolution of GPA BGCs.</title>
        <authorList>
            <person name="Waglechner N."/>
            <person name="Wright G.D."/>
        </authorList>
    </citation>
    <scope>NUCLEOTIDE SEQUENCE [LARGE SCALE GENOMIC DNA]</scope>
    <source>
        <strain evidence="1 2">A82846</strain>
    </source>
</reference>